<evidence type="ECO:0000256" key="1">
    <source>
        <dbReference type="ARBA" id="ARBA00007274"/>
    </source>
</evidence>
<dbReference type="GO" id="GO:0009001">
    <property type="term" value="F:serine O-acetyltransferase activity"/>
    <property type="evidence" value="ECO:0007669"/>
    <property type="project" value="UniProtKB-EC"/>
</dbReference>
<keyword evidence="7" id="KW-1185">Reference proteome</keyword>
<dbReference type="InterPro" id="IPR001451">
    <property type="entry name" value="Hexapep"/>
</dbReference>
<sequence>MDFDVSATEADWSREKVTRFWDPGPKLIRALRRYQKARARGGLFGRLASKYWVLVHRFWSVITQSELHLHMEVGGGLRMPHPTGIIVHPNAVIGPNCMLMHQVTLSGAVRMGGHVDVGAGAKLLGEITIGDNVEIGANAVVTKDVPDGAVVAGIPARVIRMKDNT</sequence>
<keyword evidence="3" id="KW-0677">Repeat</keyword>
<dbReference type="EC" id="2.3.1.30" evidence="5"/>
<dbReference type="PIRSF" id="PIRSF000441">
    <property type="entry name" value="CysE"/>
    <property type="match status" value="1"/>
</dbReference>
<protein>
    <recommendedName>
        <fullName evidence="5">Serine acetyltransferase</fullName>
        <ecNumber evidence="5">2.3.1.30</ecNumber>
    </recommendedName>
</protein>
<evidence type="ECO:0000313" key="6">
    <source>
        <dbReference type="EMBL" id="SFL72157.1"/>
    </source>
</evidence>
<organism evidence="6 7">
    <name type="scientific">Shimia aestuarii</name>
    <dbReference type="NCBI Taxonomy" id="254406"/>
    <lineage>
        <taxon>Bacteria</taxon>
        <taxon>Pseudomonadati</taxon>
        <taxon>Pseudomonadota</taxon>
        <taxon>Alphaproteobacteria</taxon>
        <taxon>Rhodobacterales</taxon>
        <taxon>Roseobacteraceae</taxon>
    </lineage>
</organism>
<dbReference type="GO" id="GO:0005737">
    <property type="term" value="C:cytoplasm"/>
    <property type="evidence" value="ECO:0007669"/>
    <property type="project" value="InterPro"/>
</dbReference>
<dbReference type="InterPro" id="IPR018357">
    <property type="entry name" value="Hexapep_transf_CS"/>
</dbReference>
<dbReference type="InterPro" id="IPR045304">
    <property type="entry name" value="LbH_SAT"/>
</dbReference>
<dbReference type="CDD" id="cd03354">
    <property type="entry name" value="LbH_SAT"/>
    <property type="match status" value="1"/>
</dbReference>
<accession>A0A1I4K0Q8</accession>
<gene>
    <name evidence="6" type="ORF">SAMN04488042_1011259</name>
</gene>
<dbReference type="SUPFAM" id="SSF51161">
    <property type="entry name" value="Trimeric LpxA-like enzymes"/>
    <property type="match status" value="1"/>
</dbReference>
<evidence type="ECO:0000313" key="7">
    <source>
        <dbReference type="Proteomes" id="UP000199144"/>
    </source>
</evidence>
<evidence type="ECO:0000256" key="4">
    <source>
        <dbReference type="ARBA" id="ARBA00023315"/>
    </source>
</evidence>
<evidence type="ECO:0000256" key="3">
    <source>
        <dbReference type="ARBA" id="ARBA00022737"/>
    </source>
</evidence>
<reference evidence="6 7" key="1">
    <citation type="submission" date="2016-10" db="EMBL/GenBank/DDBJ databases">
        <authorList>
            <person name="de Groot N.N."/>
        </authorList>
    </citation>
    <scope>NUCLEOTIDE SEQUENCE [LARGE SCALE GENOMIC DNA]</scope>
    <source>
        <strain evidence="6 7">DSM 15283</strain>
    </source>
</reference>
<dbReference type="RefSeq" id="WP_093091880.1">
    <property type="nucleotide sequence ID" value="NZ_FOTQ01000001.1"/>
</dbReference>
<dbReference type="GO" id="GO:0006535">
    <property type="term" value="P:cysteine biosynthetic process from serine"/>
    <property type="evidence" value="ECO:0007669"/>
    <property type="project" value="InterPro"/>
</dbReference>
<dbReference type="EMBL" id="FOTQ01000001">
    <property type="protein sequence ID" value="SFL72157.1"/>
    <property type="molecule type" value="Genomic_DNA"/>
</dbReference>
<dbReference type="Pfam" id="PF00132">
    <property type="entry name" value="Hexapep"/>
    <property type="match status" value="1"/>
</dbReference>
<name>A0A1I4K0Q8_9RHOB</name>
<keyword evidence="2 5" id="KW-0808">Transferase</keyword>
<dbReference type="AlphaFoldDB" id="A0A1I4K0Q8"/>
<dbReference type="STRING" id="254406.SAMN04488042_1011259"/>
<comment type="similarity">
    <text evidence="1 5">Belongs to the transferase hexapeptide repeat family.</text>
</comment>
<evidence type="ECO:0000256" key="2">
    <source>
        <dbReference type="ARBA" id="ARBA00022679"/>
    </source>
</evidence>
<evidence type="ECO:0000256" key="5">
    <source>
        <dbReference type="PIRNR" id="PIRNR000441"/>
    </source>
</evidence>
<dbReference type="InterPro" id="IPR011004">
    <property type="entry name" value="Trimer_LpxA-like_sf"/>
</dbReference>
<dbReference type="PANTHER" id="PTHR42811">
    <property type="entry name" value="SERINE ACETYLTRANSFERASE"/>
    <property type="match status" value="1"/>
</dbReference>
<comment type="catalytic activity">
    <reaction evidence="5">
        <text>L-serine + acetyl-CoA = O-acetyl-L-serine + CoA</text>
        <dbReference type="Rhea" id="RHEA:24560"/>
        <dbReference type="ChEBI" id="CHEBI:33384"/>
        <dbReference type="ChEBI" id="CHEBI:57287"/>
        <dbReference type="ChEBI" id="CHEBI:57288"/>
        <dbReference type="ChEBI" id="CHEBI:58340"/>
        <dbReference type="EC" id="2.3.1.30"/>
    </reaction>
</comment>
<dbReference type="OrthoDB" id="7545269at2"/>
<keyword evidence="4 5" id="KW-0012">Acyltransferase</keyword>
<dbReference type="InterPro" id="IPR005881">
    <property type="entry name" value="Ser_O-AcTrfase"/>
</dbReference>
<proteinExistence type="inferred from homology"/>
<dbReference type="PROSITE" id="PS00101">
    <property type="entry name" value="HEXAPEP_TRANSFERASES"/>
    <property type="match status" value="1"/>
</dbReference>
<dbReference type="Gene3D" id="2.160.10.10">
    <property type="entry name" value="Hexapeptide repeat proteins"/>
    <property type="match status" value="1"/>
</dbReference>
<dbReference type="Proteomes" id="UP000199144">
    <property type="component" value="Unassembled WGS sequence"/>
</dbReference>